<sequence>MKLLNTVKNIGQKEKMKIFFKQREPILEDWKHTFYLWKSTPLAMIGTVI</sequence>
<organism evidence="1">
    <name type="scientific">marine sediment metagenome</name>
    <dbReference type="NCBI Taxonomy" id="412755"/>
    <lineage>
        <taxon>unclassified sequences</taxon>
        <taxon>metagenomes</taxon>
        <taxon>ecological metagenomes</taxon>
    </lineage>
</organism>
<reference evidence="1" key="1">
    <citation type="journal article" date="2014" name="Front. Microbiol.">
        <title>High frequency of phylogenetically diverse reductive dehalogenase-homologous genes in deep subseafloor sedimentary metagenomes.</title>
        <authorList>
            <person name="Kawai M."/>
            <person name="Futagami T."/>
            <person name="Toyoda A."/>
            <person name="Takaki Y."/>
            <person name="Nishi S."/>
            <person name="Hori S."/>
            <person name="Arai W."/>
            <person name="Tsubouchi T."/>
            <person name="Morono Y."/>
            <person name="Uchiyama I."/>
            <person name="Ito T."/>
            <person name="Fujiyama A."/>
            <person name="Inagaki F."/>
            <person name="Takami H."/>
        </authorList>
    </citation>
    <scope>NUCLEOTIDE SEQUENCE</scope>
    <source>
        <strain evidence="1">Expedition CK06-06</strain>
    </source>
</reference>
<dbReference type="AlphaFoldDB" id="X0YES2"/>
<name>X0YES2_9ZZZZ</name>
<feature type="non-terminal residue" evidence="1">
    <location>
        <position position="49"/>
    </location>
</feature>
<comment type="caution">
    <text evidence="1">The sequence shown here is derived from an EMBL/GenBank/DDBJ whole genome shotgun (WGS) entry which is preliminary data.</text>
</comment>
<gene>
    <name evidence="1" type="ORF">S01H4_19038</name>
</gene>
<evidence type="ECO:0000313" key="1">
    <source>
        <dbReference type="EMBL" id="GAG54345.1"/>
    </source>
</evidence>
<protein>
    <submittedName>
        <fullName evidence="1">Uncharacterized protein</fullName>
    </submittedName>
</protein>
<accession>X0YES2</accession>
<proteinExistence type="predicted"/>
<dbReference type="EMBL" id="BART01008468">
    <property type="protein sequence ID" value="GAG54345.1"/>
    <property type="molecule type" value="Genomic_DNA"/>
</dbReference>